<reference evidence="1" key="1">
    <citation type="submission" date="2022-03" db="EMBL/GenBank/DDBJ databases">
        <title>The complete genome sequence of a Methyloterrigena soli.</title>
        <authorList>
            <person name="Zi Z."/>
        </authorList>
    </citation>
    <scope>NUCLEOTIDE SEQUENCE</scope>
    <source>
        <strain evidence="1">M48</strain>
    </source>
</reference>
<dbReference type="Proteomes" id="UP001156140">
    <property type="component" value="Unassembled WGS sequence"/>
</dbReference>
<dbReference type="AlphaFoldDB" id="A0AA41QR95"/>
<organism evidence="1 2">
    <name type="scientific">Paradevosia shaoguanensis</name>
    <dbReference type="NCBI Taxonomy" id="1335043"/>
    <lineage>
        <taxon>Bacteria</taxon>
        <taxon>Pseudomonadati</taxon>
        <taxon>Pseudomonadota</taxon>
        <taxon>Alphaproteobacteria</taxon>
        <taxon>Hyphomicrobiales</taxon>
        <taxon>Devosiaceae</taxon>
        <taxon>Paradevosia</taxon>
    </lineage>
</organism>
<protein>
    <submittedName>
        <fullName evidence="1">Uncharacterized protein</fullName>
    </submittedName>
</protein>
<evidence type="ECO:0000313" key="1">
    <source>
        <dbReference type="EMBL" id="MCI0129555.1"/>
    </source>
</evidence>
<gene>
    <name evidence="1" type="ORF">ML536_22225</name>
</gene>
<evidence type="ECO:0000313" key="2">
    <source>
        <dbReference type="Proteomes" id="UP001156140"/>
    </source>
</evidence>
<keyword evidence="2" id="KW-1185">Reference proteome</keyword>
<comment type="caution">
    <text evidence="1">The sequence shown here is derived from an EMBL/GenBank/DDBJ whole genome shotgun (WGS) entry which is preliminary data.</text>
</comment>
<name>A0AA41QR95_9HYPH</name>
<proteinExistence type="predicted"/>
<dbReference type="EMBL" id="JALAZD010000007">
    <property type="protein sequence ID" value="MCI0129555.1"/>
    <property type="molecule type" value="Genomic_DNA"/>
</dbReference>
<accession>A0AA41QR95</accession>
<dbReference type="RefSeq" id="WP_281737390.1">
    <property type="nucleotide sequence ID" value="NZ_JAKETQ010000007.1"/>
</dbReference>
<sequence>MQAKRLAECLHSIRWSPSTLANALRTNDEVIERWLSGADEIPTNVGSWVEALTFTHEASDDMRPTLTETENRSARPRKKLEHVPVYSYNLLRLLSQGPVVLRSLFGTDDEAAVFFLVSRGLAERDGDQLIITPVGKKMGEIPAAL</sequence>